<comment type="caution">
    <text evidence="4">The sequence shown here is derived from an EMBL/GenBank/DDBJ whole genome shotgun (WGS) entry which is preliminary data.</text>
</comment>
<dbReference type="Proteomes" id="UP000238823">
    <property type="component" value="Unassembled WGS sequence"/>
</dbReference>
<keyword evidence="3" id="KW-1015">Disulfide bond</keyword>
<evidence type="ECO:0000256" key="1">
    <source>
        <dbReference type="ARBA" id="ARBA00022729"/>
    </source>
</evidence>
<dbReference type="AlphaFoldDB" id="A0A2S9YPP1"/>
<keyword evidence="2" id="KW-0677">Repeat</keyword>
<dbReference type="InterPro" id="IPR011936">
    <property type="entry name" value="Myxo_disulph_rpt"/>
</dbReference>
<reference evidence="4 5" key="1">
    <citation type="submission" date="2018-03" db="EMBL/GenBank/DDBJ databases">
        <title>Draft Genome Sequences of the Obligatory Marine Myxobacteria Enhygromyxa salina SWB007.</title>
        <authorList>
            <person name="Poehlein A."/>
            <person name="Moghaddam J.A."/>
            <person name="Harms H."/>
            <person name="Alanjari M."/>
            <person name="Koenig G.M."/>
            <person name="Daniel R."/>
            <person name="Schaeberle T.F."/>
        </authorList>
    </citation>
    <scope>NUCLEOTIDE SEQUENCE [LARGE SCALE GENOMIC DNA]</scope>
    <source>
        <strain evidence="4 5">SWB007</strain>
    </source>
</reference>
<dbReference type="NCBIfam" id="TIGR02232">
    <property type="entry name" value="myxo_disulf_rpt"/>
    <property type="match status" value="1"/>
</dbReference>
<name>A0A2S9YPP1_9BACT</name>
<evidence type="ECO:0000256" key="2">
    <source>
        <dbReference type="ARBA" id="ARBA00022737"/>
    </source>
</evidence>
<evidence type="ECO:0008006" key="6">
    <source>
        <dbReference type="Google" id="ProtNLM"/>
    </source>
</evidence>
<dbReference type="EMBL" id="PVNL01000059">
    <property type="protein sequence ID" value="PRQ07061.1"/>
    <property type="molecule type" value="Genomic_DNA"/>
</dbReference>
<evidence type="ECO:0000256" key="3">
    <source>
        <dbReference type="ARBA" id="ARBA00023157"/>
    </source>
</evidence>
<evidence type="ECO:0000313" key="4">
    <source>
        <dbReference type="EMBL" id="PRQ07061.1"/>
    </source>
</evidence>
<gene>
    <name evidence="4" type="ORF">ENSA7_32000</name>
</gene>
<sequence>MYQSRRGFSSSGRISIAAGLGTLTISSLSCGPGSAAENGSVDACGDNIVDKGELCDDGNQIGGDGCSSACIPSGVALECVELLAGSDRNEVSDLLPLPDGAFLAAGSMHVEENYRGWVARYESAAGPTWFTEVTLPGTSDVTVLDLAVDEDGGAWALATGNWLLHIDQTGSVVNSVDLDQGAGSPIDASAIESTDAGVWVAGASQGDAWLAIFNPTTNEMDNLLNEDFFGYDDEIRVIGRSQTSIAVAVTISTSPNFDDELPIVATTDILVVEYDLQGIETARTSITPDPNPTSARRALGIGADTGGQWYVGGVHVPVSAFVFSQIWLAEVRAESGWRWSSEGVADAAEFGGMVSLDEGILAVAGWYGTAEPTVTGWIGSFGRLGALAWHHDEREALGYDRYLHEVVVRGLDGRVRVASKALTPGESSLLRSCLIAM</sequence>
<evidence type="ECO:0000313" key="5">
    <source>
        <dbReference type="Proteomes" id="UP000238823"/>
    </source>
</evidence>
<dbReference type="OrthoDB" id="5499530at2"/>
<proteinExistence type="predicted"/>
<dbReference type="PROSITE" id="PS51257">
    <property type="entry name" value="PROKAR_LIPOPROTEIN"/>
    <property type="match status" value="1"/>
</dbReference>
<protein>
    <recommendedName>
        <fullName evidence="6">DUF4215 domain-containing protein</fullName>
    </recommendedName>
</protein>
<organism evidence="4 5">
    <name type="scientific">Enhygromyxa salina</name>
    <dbReference type="NCBI Taxonomy" id="215803"/>
    <lineage>
        <taxon>Bacteria</taxon>
        <taxon>Pseudomonadati</taxon>
        <taxon>Myxococcota</taxon>
        <taxon>Polyangia</taxon>
        <taxon>Nannocystales</taxon>
        <taxon>Nannocystaceae</taxon>
        <taxon>Enhygromyxa</taxon>
    </lineage>
</organism>
<keyword evidence="1" id="KW-0732">Signal</keyword>
<dbReference type="InterPro" id="IPR011047">
    <property type="entry name" value="Quinoprotein_ADH-like_sf"/>
</dbReference>
<dbReference type="SUPFAM" id="SSF50998">
    <property type="entry name" value="Quinoprotein alcohol dehydrogenase-like"/>
    <property type="match status" value="1"/>
</dbReference>
<accession>A0A2S9YPP1</accession>